<dbReference type="InterPro" id="IPR013766">
    <property type="entry name" value="Thioredoxin_domain"/>
</dbReference>
<dbReference type="Gene3D" id="3.40.30.10">
    <property type="entry name" value="Glutaredoxin"/>
    <property type="match status" value="1"/>
</dbReference>
<dbReference type="PANTHER" id="PTHR43640">
    <property type="entry name" value="OS07G0260300 PROTEIN"/>
    <property type="match status" value="1"/>
</dbReference>
<dbReference type="PANTHER" id="PTHR43640:SF1">
    <property type="entry name" value="THIOREDOXIN-DEPENDENT PEROXIREDOXIN"/>
    <property type="match status" value="1"/>
</dbReference>
<organism evidence="2 3">
    <name type="scientific">Aureimonas altamirensis DSM 21988</name>
    <dbReference type="NCBI Taxonomy" id="1121026"/>
    <lineage>
        <taxon>Bacteria</taxon>
        <taxon>Pseudomonadati</taxon>
        <taxon>Pseudomonadota</taxon>
        <taxon>Alphaproteobacteria</taxon>
        <taxon>Hyphomicrobiales</taxon>
        <taxon>Aurantimonadaceae</taxon>
        <taxon>Aureimonas</taxon>
    </lineage>
</organism>
<name>A0ABY1IQM5_9HYPH</name>
<feature type="domain" description="Thioredoxin" evidence="1">
    <location>
        <begin position="9"/>
        <end position="164"/>
    </location>
</feature>
<dbReference type="CDD" id="cd02969">
    <property type="entry name" value="PRX_like1"/>
    <property type="match status" value="1"/>
</dbReference>
<dbReference type="Proteomes" id="UP000184290">
    <property type="component" value="Unassembled WGS sequence"/>
</dbReference>
<protein>
    <submittedName>
        <fullName evidence="2">Peroxiredoxin</fullName>
    </submittedName>
</protein>
<comment type="caution">
    <text evidence="2">The sequence shown here is derived from an EMBL/GenBank/DDBJ whole genome shotgun (WGS) entry which is preliminary data.</text>
</comment>
<gene>
    <name evidence="2" type="ORF">SAMN02745911_3695</name>
</gene>
<dbReference type="InterPro" id="IPR036249">
    <property type="entry name" value="Thioredoxin-like_sf"/>
</dbReference>
<dbReference type="EMBL" id="FQZC01000005">
    <property type="protein sequence ID" value="SHJ92247.1"/>
    <property type="molecule type" value="Genomic_DNA"/>
</dbReference>
<dbReference type="RefSeq" id="WP_060609868.1">
    <property type="nucleotide sequence ID" value="NZ_FQZC01000005.1"/>
</dbReference>
<accession>A0ABY1IQM5</accession>
<dbReference type="InterPro" id="IPR000866">
    <property type="entry name" value="AhpC/TSA"/>
</dbReference>
<dbReference type="SUPFAM" id="SSF52833">
    <property type="entry name" value="Thioredoxin-like"/>
    <property type="match status" value="1"/>
</dbReference>
<sequence>MPQTPSNPIQLGSSLPDFVLPGPNGASITPADFAGAPALLVAFISNRCPFVVLIREELAAYARDYAGKGVAVLAINSNDATLYPEEAASELAREASDHGYAFPYVKDATQDVARAFRAACTPDLFLYDGAGRLAYHGQFDDARPGNGKPVTGADLRAASDAILAGRPPVAAQLPSIGCNIKWLPAEVLPDQRKAS</sequence>
<evidence type="ECO:0000313" key="2">
    <source>
        <dbReference type="EMBL" id="SHJ92247.1"/>
    </source>
</evidence>
<evidence type="ECO:0000259" key="1">
    <source>
        <dbReference type="PROSITE" id="PS51352"/>
    </source>
</evidence>
<dbReference type="PROSITE" id="PS51352">
    <property type="entry name" value="THIOREDOXIN_2"/>
    <property type="match status" value="1"/>
</dbReference>
<dbReference type="InterPro" id="IPR047262">
    <property type="entry name" value="PRX-like1"/>
</dbReference>
<reference evidence="2 3" key="1">
    <citation type="submission" date="2016-11" db="EMBL/GenBank/DDBJ databases">
        <authorList>
            <person name="Varghese N."/>
            <person name="Submissions S."/>
        </authorList>
    </citation>
    <scope>NUCLEOTIDE SEQUENCE [LARGE SCALE GENOMIC DNA]</scope>
    <source>
        <strain evidence="2 3">DSM 21988</strain>
    </source>
</reference>
<dbReference type="Pfam" id="PF00578">
    <property type="entry name" value="AhpC-TSA"/>
    <property type="match status" value="1"/>
</dbReference>
<keyword evidence="3" id="KW-1185">Reference proteome</keyword>
<evidence type="ECO:0000313" key="3">
    <source>
        <dbReference type="Proteomes" id="UP000184290"/>
    </source>
</evidence>
<proteinExistence type="predicted"/>